<dbReference type="SMART" id="SM00679">
    <property type="entry name" value="CTNS"/>
    <property type="match status" value="1"/>
</dbReference>
<evidence type="ECO:0000256" key="4">
    <source>
        <dbReference type="ARBA" id="ARBA00023136"/>
    </source>
</evidence>
<dbReference type="InterPro" id="IPR047662">
    <property type="entry name" value="SemiSWEET"/>
</dbReference>
<evidence type="ECO:0000256" key="5">
    <source>
        <dbReference type="SAM" id="Phobius"/>
    </source>
</evidence>
<dbReference type="Proteomes" id="UP000033607">
    <property type="component" value="Unassembled WGS sequence"/>
</dbReference>
<organism evidence="6 7">
    <name type="scientific">Limnoraphis robusta CS-951</name>
    <dbReference type="NCBI Taxonomy" id="1637645"/>
    <lineage>
        <taxon>Bacteria</taxon>
        <taxon>Bacillati</taxon>
        <taxon>Cyanobacteriota</taxon>
        <taxon>Cyanophyceae</taxon>
        <taxon>Oscillatoriophycideae</taxon>
        <taxon>Oscillatoriales</taxon>
        <taxon>Sirenicapillariaceae</taxon>
        <taxon>Limnoraphis</taxon>
    </lineage>
</organism>
<keyword evidence="3 5" id="KW-1133">Transmembrane helix</keyword>
<dbReference type="PATRIC" id="fig|1637645.4.peg.2995"/>
<dbReference type="GO" id="GO:0016020">
    <property type="term" value="C:membrane"/>
    <property type="evidence" value="ECO:0007669"/>
    <property type="project" value="UniProtKB-SubCell"/>
</dbReference>
<evidence type="ECO:0000313" key="7">
    <source>
        <dbReference type="Proteomes" id="UP000033607"/>
    </source>
</evidence>
<reference evidence="6 7" key="1">
    <citation type="submission" date="2015-06" db="EMBL/GenBank/DDBJ databases">
        <title>Draft genome assembly of filamentous brackish cyanobacterium Limnoraphis robusta strain CS-951.</title>
        <authorList>
            <person name="Willis A."/>
            <person name="Parks M."/>
            <person name="Burford M.A."/>
        </authorList>
    </citation>
    <scope>NUCLEOTIDE SEQUENCE [LARGE SCALE GENOMIC DNA]</scope>
    <source>
        <strain evidence="6 7">CS-951</strain>
    </source>
</reference>
<feature type="transmembrane region" description="Helical" evidence="5">
    <location>
        <begin position="62"/>
        <end position="81"/>
    </location>
</feature>
<gene>
    <name evidence="6" type="ORF">WN50_04535</name>
</gene>
<sequence length="84" mass="9390">MDLITAIGLLAGSLTTISFLPQVIKTWKTKSTRDVSLQMFVLFCSGVFLWIVYGLLIGNIPIVATNIVTFSLASMILFFKLKYR</sequence>
<feature type="transmembrane region" description="Helical" evidence="5">
    <location>
        <begin position="36"/>
        <end position="56"/>
    </location>
</feature>
<feature type="transmembrane region" description="Helical" evidence="5">
    <location>
        <begin position="6"/>
        <end position="24"/>
    </location>
</feature>
<accession>A0A0F5YKD0</accession>
<evidence type="ECO:0000256" key="3">
    <source>
        <dbReference type="ARBA" id="ARBA00022989"/>
    </source>
</evidence>
<dbReference type="InterPro" id="IPR006603">
    <property type="entry name" value="PQ-loop_rpt"/>
</dbReference>
<dbReference type="EMBL" id="LATL02000148">
    <property type="protein sequence ID" value="KKD39218.1"/>
    <property type="molecule type" value="Genomic_DNA"/>
</dbReference>
<dbReference type="RefSeq" id="WP_046277320.1">
    <property type="nucleotide sequence ID" value="NZ_LATL02000148.1"/>
</dbReference>
<dbReference type="NCBIfam" id="NF037968">
    <property type="entry name" value="SemiSWEET_2"/>
    <property type="match status" value="1"/>
</dbReference>
<evidence type="ECO:0000256" key="1">
    <source>
        <dbReference type="ARBA" id="ARBA00004141"/>
    </source>
</evidence>
<comment type="subcellular location">
    <subcellularLocation>
        <location evidence="1">Membrane</location>
        <topology evidence="1">Multi-pass membrane protein</topology>
    </subcellularLocation>
</comment>
<dbReference type="GO" id="GO:0051119">
    <property type="term" value="F:sugar transmembrane transporter activity"/>
    <property type="evidence" value="ECO:0007669"/>
    <property type="project" value="InterPro"/>
</dbReference>
<keyword evidence="4 5" id="KW-0472">Membrane</keyword>
<name>A0A0F5YKD0_9CYAN</name>
<protein>
    <submittedName>
        <fullName evidence="6">MtN3 and saliva related transmembrane protein</fullName>
    </submittedName>
</protein>
<evidence type="ECO:0000313" key="6">
    <source>
        <dbReference type="EMBL" id="KKD39218.1"/>
    </source>
</evidence>
<proteinExistence type="predicted"/>
<evidence type="ECO:0000256" key="2">
    <source>
        <dbReference type="ARBA" id="ARBA00022692"/>
    </source>
</evidence>
<dbReference type="AlphaFoldDB" id="A0A0F5YKD0"/>
<keyword evidence="2 5" id="KW-0812">Transmembrane</keyword>
<dbReference type="Gene3D" id="1.20.1280.290">
    <property type="match status" value="1"/>
</dbReference>
<comment type="caution">
    <text evidence="6">The sequence shown here is derived from an EMBL/GenBank/DDBJ whole genome shotgun (WGS) entry which is preliminary data.</text>
</comment>
<dbReference type="Pfam" id="PF04193">
    <property type="entry name" value="PQ-loop"/>
    <property type="match status" value="1"/>
</dbReference>
<dbReference type="OrthoDB" id="9814012at2"/>